<feature type="domain" description="PPIase FKBP-type" evidence="6">
    <location>
        <begin position="20"/>
        <end position="120"/>
    </location>
</feature>
<sequence>MASFTKTVLKAGSGACPSRGSTVTVAADLYLAENNKAIWSTHKPSGFLFSAENGPQPFTYQAGVGGVIKGWDEGVATMQLGERARLAIPWQAAYGAAGHPGFSIPPKAALVFEIEVLKIQ</sequence>
<dbReference type="InterPro" id="IPR001179">
    <property type="entry name" value="PPIase_FKBP_dom"/>
</dbReference>
<dbReference type="PROSITE" id="PS50059">
    <property type="entry name" value="FKBP_PPIASE"/>
    <property type="match status" value="1"/>
</dbReference>
<evidence type="ECO:0000313" key="8">
    <source>
        <dbReference type="Proteomes" id="UP000265618"/>
    </source>
</evidence>
<evidence type="ECO:0000256" key="1">
    <source>
        <dbReference type="ARBA" id="ARBA00000971"/>
    </source>
</evidence>
<accession>A0A391NQL5</accession>
<evidence type="ECO:0000256" key="2">
    <source>
        <dbReference type="ARBA" id="ARBA00013194"/>
    </source>
</evidence>
<dbReference type="Gene3D" id="3.10.50.40">
    <property type="match status" value="1"/>
</dbReference>
<name>A0A391NQL5_9EUKA</name>
<dbReference type="EMBL" id="BDIP01000826">
    <property type="protein sequence ID" value="GCA62516.1"/>
    <property type="molecule type" value="Genomic_DNA"/>
</dbReference>
<dbReference type="OrthoDB" id="1902587at2759"/>
<evidence type="ECO:0000256" key="5">
    <source>
        <dbReference type="PROSITE-ProRule" id="PRU00277"/>
    </source>
</evidence>
<dbReference type="SUPFAM" id="SSF54534">
    <property type="entry name" value="FKBP-like"/>
    <property type="match status" value="1"/>
</dbReference>
<dbReference type="EC" id="5.2.1.8" evidence="2 5"/>
<dbReference type="Pfam" id="PF00254">
    <property type="entry name" value="FKBP_C"/>
    <property type="match status" value="1"/>
</dbReference>
<organism evidence="7 8">
    <name type="scientific">Kipferlia bialata</name>
    <dbReference type="NCBI Taxonomy" id="797122"/>
    <lineage>
        <taxon>Eukaryota</taxon>
        <taxon>Metamonada</taxon>
        <taxon>Carpediemonas-like organisms</taxon>
        <taxon>Kipferlia</taxon>
    </lineage>
</organism>
<evidence type="ECO:0000256" key="4">
    <source>
        <dbReference type="ARBA" id="ARBA00023235"/>
    </source>
</evidence>
<dbReference type="InterPro" id="IPR050689">
    <property type="entry name" value="FKBP-type_PPIase"/>
</dbReference>
<evidence type="ECO:0000256" key="3">
    <source>
        <dbReference type="ARBA" id="ARBA00023110"/>
    </source>
</evidence>
<evidence type="ECO:0000259" key="6">
    <source>
        <dbReference type="PROSITE" id="PS50059"/>
    </source>
</evidence>
<dbReference type="AlphaFoldDB" id="A0A391NQL5"/>
<reference evidence="7 8" key="1">
    <citation type="journal article" date="2018" name="PLoS ONE">
        <title>The draft genome of Kipferlia bialata reveals reductive genome evolution in fornicate parasites.</title>
        <authorList>
            <person name="Tanifuji G."/>
            <person name="Takabayashi S."/>
            <person name="Kume K."/>
            <person name="Takagi M."/>
            <person name="Nakayama T."/>
            <person name="Kamikawa R."/>
            <person name="Inagaki Y."/>
            <person name="Hashimoto T."/>
        </authorList>
    </citation>
    <scope>NUCLEOTIDE SEQUENCE [LARGE SCALE GENOMIC DNA]</scope>
    <source>
        <strain evidence="7">NY0173</strain>
    </source>
</reference>
<dbReference type="InterPro" id="IPR046357">
    <property type="entry name" value="PPIase_dom_sf"/>
</dbReference>
<evidence type="ECO:0000313" key="7">
    <source>
        <dbReference type="EMBL" id="GCA62516.1"/>
    </source>
</evidence>
<dbReference type="PANTHER" id="PTHR10516">
    <property type="entry name" value="PEPTIDYL-PROLYL CIS-TRANS ISOMERASE"/>
    <property type="match status" value="1"/>
</dbReference>
<gene>
    <name evidence="7" type="ORF">KIPB_004030</name>
</gene>
<comment type="catalytic activity">
    <reaction evidence="1 5">
        <text>[protein]-peptidylproline (omega=180) = [protein]-peptidylproline (omega=0)</text>
        <dbReference type="Rhea" id="RHEA:16237"/>
        <dbReference type="Rhea" id="RHEA-COMP:10747"/>
        <dbReference type="Rhea" id="RHEA-COMP:10748"/>
        <dbReference type="ChEBI" id="CHEBI:83833"/>
        <dbReference type="ChEBI" id="CHEBI:83834"/>
        <dbReference type="EC" id="5.2.1.8"/>
    </reaction>
</comment>
<dbReference type="GO" id="GO:0005737">
    <property type="term" value="C:cytoplasm"/>
    <property type="evidence" value="ECO:0007669"/>
    <property type="project" value="TreeGrafter"/>
</dbReference>
<dbReference type="GO" id="GO:0003755">
    <property type="term" value="F:peptidyl-prolyl cis-trans isomerase activity"/>
    <property type="evidence" value="ECO:0007669"/>
    <property type="project" value="UniProtKB-KW"/>
</dbReference>
<dbReference type="Proteomes" id="UP000265618">
    <property type="component" value="Unassembled WGS sequence"/>
</dbReference>
<keyword evidence="8" id="KW-1185">Reference proteome</keyword>
<keyword evidence="3 5" id="KW-0697">Rotamase</keyword>
<keyword evidence="4 5" id="KW-0413">Isomerase</keyword>
<dbReference type="PANTHER" id="PTHR10516:SF443">
    <property type="entry name" value="FK506-BINDING PROTEIN 59-RELATED"/>
    <property type="match status" value="1"/>
</dbReference>
<proteinExistence type="predicted"/>
<comment type="caution">
    <text evidence="7">The sequence shown here is derived from an EMBL/GenBank/DDBJ whole genome shotgun (WGS) entry which is preliminary data.</text>
</comment>
<protein>
    <recommendedName>
        <fullName evidence="2 5">peptidylprolyl isomerase</fullName>
        <ecNumber evidence="2 5">5.2.1.8</ecNumber>
    </recommendedName>
</protein>